<dbReference type="InterPro" id="IPR003783">
    <property type="entry name" value="Regulatory_RecX"/>
</dbReference>
<evidence type="ECO:0000256" key="1">
    <source>
        <dbReference type="ARBA" id="ARBA00004496"/>
    </source>
</evidence>
<keyword evidence="4" id="KW-0963">Cytoplasm</keyword>
<name>A0ABU9U9G2_9SPIR</name>
<dbReference type="PANTHER" id="PTHR33602">
    <property type="entry name" value="REGULATORY PROTEIN RECX FAMILY PROTEIN"/>
    <property type="match status" value="1"/>
</dbReference>
<dbReference type="EMBL" id="JBCHKQ010000001">
    <property type="protein sequence ID" value="MEM5947306.1"/>
    <property type="molecule type" value="Genomic_DNA"/>
</dbReference>
<evidence type="ECO:0000259" key="5">
    <source>
        <dbReference type="Pfam" id="PF02631"/>
    </source>
</evidence>
<comment type="similarity">
    <text evidence="2">Belongs to the RecX family.</text>
</comment>
<evidence type="ECO:0000256" key="2">
    <source>
        <dbReference type="ARBA" id="ARBA00009695"/>
    </source>
</evidence>
<feature type="domain" description="RecX second three-helical" evidence="5">
    <location>
        <begin position="123"/>
        <end position="162"/>
    </location>
</feature>
<proteinExistence type="inferred from homology"/>
<evidence type="ECO:0000256" key="3">
    <source>
        <dbReference type="ARBA" id="ARBA00018111"/>
    </source>
</evidence>
<reference evidence="6 7" key="1">
    <citation type="submission" date="2024-03" db="EMBL/GenBank/DDBJ databases">
        <title>Ignisphaera cupida sp. nov., a hyperthermophilic hydrolytic archaeon from a hot spring of Kamchatka, and proposal of Ignisphaeraceae fam. nov.</title>
        <authorList>
            <person name="Podosokorskaya O.A."/>
            <person name="Elcheninov A.G."/>
            <person name="Maltseva A.I."/>
            <person name="Zayulina K.S."/>
            <person name="Novikov A."/>
            <person name="Merkel A.Y."/>
        </authorList>
    </citation>
    <scope>NUCLEOTIDE SEQUENCE [LARGE SCALE GENOMIC DNA]</scope>
    <source>
        <strain evidence="6 7">38H-sp</strain>
    </source>
</reference>
<gene>
    <name evidence="6" type="ORF">WKV44_01990</name>
</gene>
<dbReference type="InterPro" id="IPR036388">
    <property type="entry name" value="WH-like_DNA-bd_sf"/>
</dbReference>
<organism evidence="6 7">
    <name type="scientific">Rarispira pelagica</name>
    <dbReference type="NCBI Taxonomy" id="3141764"/>
    <lineage>
        <taxon>Bacteria</taxon>
        <taxon>Pseudomonadati</taxon>
        <taxon>Spirochaetota</taxon>
        <taxon>Spirochaetia</taxon>
        <taxon>Winmispirales</taxon>
        <taxon>Winmispiraceae</taxon>
        <taxon>Rarispira</taxon>
    </lineage>
</organism>
<evidence type="ECO:0000256" key="4">
    <source>
        <dbReference type="ARBA" id="ARBA00022490"/>
    </source>
</evidence>
<comment type="caution">
    <text evidence="6">The sequence shown here is derived from an EMBL/GenBank/DDBJ whole genome shotgun (WGS) entry which is preliminary data.</text>
</comment>
<dbReference type="Gene3D" id="1.10.10.10">
    <property type="entry name" value="Winged helix-like DNA-binding domain superfamily/Winged helix DNA-binding domain"/>
    <property type="match status" value="2"/>
</dbReference>
<evidence type="ECO:0000313" key="7">
    <source>
        <dbReference type="Proteomes" id="UP001466331"/>
    </source>
</evidence>
<dbReference type="PANTHER" id="PTHR33602:SF1">
    <property type="entry name" value="REGULATORY PROTEIN RECX FAMILY PROTEIN"/>
    <property type="match status" value="1"/>
</dbReference>
<accession>A0ABU9U9G2</accession>
<evidence type="ECO:0000313" key="6">
    <source>
        <dbReference type="EMBL" id="MEM5947306.1"/>
    </source>
</evidence>
<dbReference type="Pfam" id="PF02631">
    <property type="entry name" value="RecX_HTH2"/>
    <property type="match status" value="1"/>
</dbReference>
<dbReference type="InterPro" id="IPR053924">
    <property type="entry name" value="RecX_HTH_2nd"/>
</dbReference>
<protein>
    <recommendedName>
        <fullName evidence="3">Regulatory protein RecX</fullName>
    </recommendedName>
</protein>
<sequence length="216" mass="24269">MDIRKQGEASSSPSVSLRIVSVTKEGAPSGCMAVHADDGSLLFLSHSCIKKHSVSEGSFFYSKQLSSIAAEDERYRISLYVDRLLRRFSYPVSVLRKKLLNRGFSKDVVEDFLVSLNKAGLVDDEAYARMWVQSRMEKSPLSPVYLKAKLVQKGIDASVADRVVNSLEEDVVMDSAFDYAKKLARQGLDIEKIASRLKNRAYPYNMIKKILHKIKA</sequence>
<dbReference type="RefSeq" id="WP_420068755.1">
    <property type="nucleotide sequence ID" value="NZ_JBCHKQ010000001.1"/>
</dbReference>
<comment type="subcellular location">
    <subcellularLocation>
        <location evidence="1">Cytoplasm</location>
    </subcellularLocation>
</comment>
<keyword evidence="7" id="KW-1185">Reference proteome</keyword>
<dbReference type="Proteomes" id="UP001466331">
    <property type="component" value="Unassembled WGS sequence"/>
</dbReference>